<comment type="function">
    <text evidence="1 8">Located at the back of the 30S subunit body where it stabilizes the conformation of the head with respect to the body.</text>
</comment>
<dbReference type="InterPro" id="IPR005324">
    <property type="entry name" value="Ribosomal_uS5_C"/>
</dbReference>
<evidence type="ECO:0000256" key="1">
    <source>
        <dbReference type="ARBA" id="ARBA00003093"/>
    </source>
</evidence>
<name>A0A3D9HWC0_9PROT</name>
<comment type="caution">
    <text evidence="12">The sequence shown here is derived from an EMBL/GenBank/DDBJ whole genome shotgun (WGS) entry which is preliminary data.</text>
</comment>
<dbReference type="SUPFAM" id="SSF54768">
    <property type="entry name" value="dsRNA-binding domain-like"/>
    <property type="match status" value="1"/>
</dbReference>
<dbReference type="Proteomes" id="UP000256845">
    <property type="component" value="Unassembled WGS sequence"/>
</dbReference>
<keyword evidence="6 8" id="KW-0687">Ribonucleoprotein</keyword>
<protein>
    <recommendedName>
        <fullName evidence="7 8">Small ribosomal subunit protein uS5</fullName>
    </recommendedName>
</protein>
<dbReference type="HAMAP" id="MF_01307_B">
    <property type="entry name" value="Ribosomal_uS5_B"/>
    <property type="match status" value="1"/>
</dbReference>
<proteinExistence type="inferred from homology"/>
<dbReference type="PANTHER" id="PTHR48277:SF1">
    <property type="entry name" value="MITOCHONDRIAL RIBOSOMAL PROTEIN S5"/>
    <property type="match status" value="1"/>
</dbReference>
<dbReference type="SUPFAM" id="SSF54211">
    <property type="entry name" value="Ribosomal protein S5 domain 2-like"/>
    <property type="match status" value="1"/>
</dbReference>
<evidence type="ECO:0000256" key="10">
    <source>
        <dbReference type="SAM" id="MobiDB-lite"/>
    </source>
</evidence>
<dbReference type="InterPro" id="IPR000851">
    <property type="entry name" value="Ribosomal_uS5"/>
</dbReference>
<dbReference type="Pfam" id="PF03719">
    <property type="entry name" value="Ribosomal_S5_C"/>
    <property type="match status" value="1"/>
</dbReference>
<organism evidence="12 13">
    <name type="scientific">Aestuariispira insulae</name>
    <dbReference type="NCBI Taxonomy" id="1461337"/>
    <lineage>
        <taxon>Bacteria</taxon>
        <taxon>Pseudomonadati</taxon>
        <taxon>Pseudomonadota</taxon>
        <taxon>Alphaproteobacteria</taxon>
        <taxon>Rhodospirillales</taxon>
        <taxon>Kiloniellaceae</taxon>
        <taxon>Aestuariispira</taxon>
    </lineage>
</organism>
<dbReference type="Pfam" id="PF00333">
    <property type="entry name" value="Ribosomal_S5"/>
    <property type="match status" value="1"/>
</dbReference>
<keyword evidence="5 8" id="KW-0689">Ribosomal protein</keyword>
<dbReference type="InterPro" id="IPR005712">
    <property type="entry name" value="Ribosomal_uS5_bac-type"/>
</dbReference>
<evidence type="ECO:0000256" key="8">
    <source>
        <dbReference type="HAMAP-Rule" id="MF_01307"/>
    </source>
</evidence>
<dbReference type="GO" id="GO:0003735">
    <property type="term" value="F:structural constituent of ribosome"/>
    <property type="evidence" value="ECO:0007669"/>
    <property type="project" value="UniProtKB-UniRule"/>
</dbReference>
<dbReference type="EMBL" id="QRDW01000001">
    <property type="protein sequence ID" value="RED53715.1"/>
    <property type="molecule type" value="Genomic_DNA"/>
</dbReference>
<evidence type="ECO:0000256" key="6">
    <source>
        <dbReference type="ARBA" id="ARBA00023274"/>
    </source>
</evidence>
<evidence type="ECO:0000313" key="12">
    <source>
        <dbReference type="EMBL" id="RED53715.1"/>
    </source>
</evidence>
<sequence>MAREPKENRRRDSKRENEEPELIEKLVAINRVAKVVKGGRRFGFAAIVVVGDGRGRVGFGSGKAREVPEAIRKATETARKTMIRIPLREGRTLHHDMFGRFGAGKVHMRTAPVGTGIIAGGPTRAVFEALGVQDIVSKSIGSSNPYNMIRAAFEGLKKCQSPRMVASRRGKKVSDLVGRRDGSAAAEVAKEQDNG</sequence>
<feature type="domain" description="S5 DRBM" evidence="11">
    <location>
        <begin position="22"/>
        <end position="85"/>
    </location>
</feature>
<keyword evidence="4 8" id="KW-0694">RNA-binding</keyword>
<evidence type="ECO:0000256" key="5">
    <source>
        <dbReference type="ARBA" id="ARBA00022980"/>
    </source>
</evidence>
<accession>A0A3D9HWC0</accession>
<comment type="function">
    <text evidence="8">With S4 and S12 plays an important role in translational accuracy.</text>
</comment>
<dbReference type="GO" id="GO:0006412">
    <property type="term" value="P:translation"/>
    <property type="evidence" value="ECO:0007669"/>
    <property type="project" value="UniProtKB-UniRule"/>
</dbReference>
<dbReference type="RefSeq" id="WP_115934830.1">
    <property type="nucleotide sequence ID" value="NZ_QRDW01000001.1"/>
</dbReference>
<dbReference type="GO" id="GO:0015935">
    <property type="term" value="C:small ribosomal subunit"/>
    <property type="evidence" value="ECO:0007669"/>
    <property type="project" value="InterPro"/>
</dbReference>
<evidence type="ECO:0000256" key="7">
    <source>
        <dbReference type="ARBA" id="ARBA00035255"/>
    </source>
</evidence>
<dbReference type="FunFam" id="3.30.160.20:FF:000001">
    <property type="entry name" value="30S ribosomal protein S5"/>
    <property type="match status" value="1"/>
</dbReference>
<dbReference type="InterPro" id="IPR020568">
    <property type="entry name" value="Ribosomal_Su5_D2-typ_SF"/>
</dbReference>
<dbReference type="Gene3D" id="3.30.160.20">
    <property type="match status" value="1"/>
</dbReference>
<dbReference type="Gene3D" id="3.30.230.10">
    <property type="match status" value="1"/>
</dbReference>
<dbReference type="GO" id="GO:0042254">
    <property type="term" value="P:ribosome biogenesis"/>
    <property type="evidence" value="ECO:0007669"/>
    <property type="project" value="UniProtKB-ARBA"/>
</dbReference>
<gene>
    <name evidence="8" type="primary">rpsE</name>
    <name evidence="12" type="ORF">DFP90_101509</name>
</gene>
<evidence type="ECO:0000256" key="4">
    <source>
        <dbReference type="ARBA" id="ARBA00022884"/>
    </source>
</evidence>
<reference evidence="12 13" key="1">
    <citation type="submission" date="2018-07" db="EMBL/GenBank/DDBJ databases">
        <title>Genomic Encyclopedia of Type Strains, Phase III (KMG-III): the genomes of soil and plant-associated and newly described type strains.</title>
        <authorList>
            <person name="Whitman W."/>
        </authorList>
    </citation>
    <scope>NUCLEOTIDE SEQUENCE [LARGE SCALE GENOMIC DNA]</scope>
    <source>
        <strain evidence="12 13">CECT 8488</strain>
    </source>
</reference>
<dbReference type="InterPro" id="IPR013810">
    <property type="entry name" value="Ribosomal_uS5_N"/>
</dbReference>
<dbReference type="GO" id="GO:0005737">
    <property type="term" value="C:cytoplasm"/>
    <property type="evidence" value="ECO:0007669"/>
    <property type="project" value="UniProtKB-ARBA"/>
</dbReference>
<comment type="domain">
    <text evidence="8">The N-terminal domain interacts with the head of the 30S subunit; the C-terminal domain interacts with the body and contacts protein S4. The interaction surface between S4 and S5 is involved in control of translational fidelity.</text>
</comment>
<evidence type="ECO:0000259" key="11">
    <source>
        <dbReference type="PROSITE" id="PS50881"/>
    </source>
</evidence>
<comment type="subunit">
    <text evidence="8">Part of the 30S ribosomal subunit. Contacts proteins S4 and S8.</text>
</comment>
<dbReference type="NCBIfam" id="TIGR01021">
    <property type="entry name" value="rpsE_bact"/>
    <property type="match status" value="1"/>
</dbReference>
<dbReference type="PROSITE" id="PS00585">
    <property type="entry name" value="RIBOSOMAL_S5"/>
    <property type="match status" value="1"/>
</dbReference>
<feature type="compositionally biased region" description="Basic and acidic residues" evidence="10">
    <location>
        <begin position="172"/>
        <end position="195"/>
    </location>
</feature>
<dbReference type="PANTHER" id="PTHR48277">
    <property type="entry name" value="MITOCHONDRIAL RIBOSOMAL PROTEIN S5"/>
    <property type="match status" value="1"/>
</dbReference>
<dbReference type="AlphaFoldDB" id="A0A3D9HWC0"/>
<dbReference type="InterPro" id="IPR018192">
    <property type="entry name" value="Ribosomal_uS5_N_CS"/>
</dbReference>
<dbReference type="OrthoDB" id="9809045at2"/>
<dbReference type="InterPro" id="IPR014721">
    <property type="entry name" value="Ribsml_uS5_D2-typ_fold_subgr"/>
</dbReference>
<evidence type="ECO:0000256" key="3">
    <source>
        <dbReference type="ARBA" id="ARBA00022730"/>
    </source>
</evidence>
<dbReference type="FunFam" id="3.30.230.10:FF:000002">
    <property type="entry name" value="30S ribosomal protein S5"/>
    <property type="match status" value="1"/>
</dbReference>
<comment type="similarity">
    <text evidence="2 8 9">Belongs to the universal ribosomal protein uS5 family.</text>
</comment>
<evidence type="ECO:0000313" key="13">
    <source>
        <dbReference type="Proteomes" id="UP000256845"/>
    </source>
</evidence>
<dbReference type="PROSITE" id="PS50881">
    <property type="entry name" value="S5_DSRBD"/>
    <property type="match status" value="1"/>
</dbReference>
<dbReference type="GO" id="GO:0019843">
    <property type="term" value="F:rRNA binding"/>
    <property type="evidence" value="ECO:0007669"/>
    <property type="project" value="UniProtKB-UniRule"/>
</dbReference>
<keyword evidence="3 8" id="KW-0699">rRNA-binding</keyword>
<keyword evidence="13" id="KW-1185">Reference proteome</keyword>
<evidence type="ECO:0000256" key="9">
    <source>
        <dbReference type="RuleBase" id="RU003823"/>
    </source>
</evidence>
<evidence type="ECO:0000256" key="2">
    <source>
        <dbReference type="ARBA" id="ARBA00008945"/>
    </source>
</evidence>
<feature type="region of interest" description="Disordered" evidence="10">
    <location>
        <begin position="164"/>
        <end position="195"/>
    </location>
</feature>